<proteinExistence type="predicted"/>
<sequence>MISAGLLVVISAALSAAAAGAVRDPHARSR</sequence>
<keyword evidence="2" id="KW-1185">Reference proteome</keyword>
<evidence type="ECO:0000313" key="2">
    <source>
        <dbReference type="Proteomes" id="UP000198704"/>
    </source>
</evidence>
<protein>
    <submittedName>
        <fullName evidence="1">Uncharacterized protein</fullName>
    </submittedName>
</protein>
<gene>
    <name evidence="1" type="ORF">SAMN05216360_105233</name>
</gene>
<accession>A0A1G9YBS3</accession>
<dbReference type="STRING" id="582672.SAMN05216360_105233"/>
<organism evidence="1 2">
    <name type="scientific">Methylobacterium phyllostachyos</name>
    <dbReference type="NCBI Taxonomy" id="582672"/>
    <lineage>
        <taxon>Bacteria</taxon>
        <taxon>Pseudomonadati</taxon>
        <taxon>Pseudomonadota</taxon>
        <taxon>Alphaproteobacteria</taxon>
        <taxon>Hyphomicrobiales</taxon>
        <taxon>Methylobacteriaceae</taxon>
        <taxon>Methylobacterium</taxon>
    </lineage>
</organism>
<dbReference type="Proteomes" id="UP000198704">
    <property type="component" value="Unassembled WGS sequence"/>
</dbReference>
<dbReference type="AlphaFoldDB" id="A0A1G9YBS3"/>
<dbReference type="EMBL" id="FNHS01000005">
    <property type="protein sequence ID" value="SDN05975.1"/>
    <property type="molecule type" value="Genomic_DNA"/>
</dbReference>
<reference evidence="2" key="1">
    <citation type="submission" date="2016-10" db="EMBL/GenBank/DDBJ databases">
        <authorList>
            <person name="Varghese N."/>
            <person name="Submissions S."/>
        </authorList>
    </citation>
    <scope>NUCLEOTIDE SEQUENCE [LARGE SCALE GENOMIC DNA]</scope>
    <source>
        <strain evidence="2">BL47</strain>
    </source>
</reference>
<name>A0A1G9YBS3_9HYPH</name>
<evidence type="ECO:0000313" key="1">
    <source>
        <dbReference type="EMBL" id="SDN05975.1"/>
    </source>
</evidence>